<dbReference type="KEGG" id="zal:AZF00_02935"/>
<proteinExistence type="predicted"/>
<dbReference type="Proteomes" id="UP000074119">
    <property type="component" value="Chromosome"/>
</dbReference>
<feature type="domain" description="Transposase IS116/IS110/IS902 C-terminal" evidence="2">
    <location>
        <begin position="213"/>
        <end position="290"/>
    </location>
</feature>
<sequence>MNEVSVIGLDLAKHVFQVHGITANGEVAIRKTLRRSQLLSFFANCPPCLMGMEACGGAHYWLREIRRLGHEVKMMAPAFVKPYLKANKNDRNDAEAICEAIQRPSMRFVAEKSPEQQSVLHLHHSRRLLVKQRVAVSNHLRGLLSEYGIVLAQGERVLLRQLPSLLEDGDNGLPMLTRHTVATLRTQYLQLVEQIHDLEVYLQAWHKQAEQSQRLASIPGVGLQTATALAATVGDGQSFRNGRQLAAYLGLVPRQHSSGGKPRLLGISKRGDSYLRGLLIHGARAVIRHIRRRLALGQPGGNPWVEQLLLRCHPNEGAVALANKMARIAWVLLSRNECYHATAK</sequence>
<protein>
    <submittedName>
        <fullName evidence="3">Transposase</fullName>
    </submittedName>
</protein>
<dbReference type="AlphaFoldDB" id="A0A127M257"/>
<reference evidence="3 4" key="1">
    <citation type="submission" date="2015-12" db="EMBL/GenBank/DDBJ databases">
        <authorList>
            <person name="Shamseldin A."/>
            <person name="Moawad H."/>
            <person name="Abd El-Rahim W.M."/>
            <person name="Sadowsky M.J."/>
        </authorList>
    </citation>
    <scope>NUCLEOTIDE SEQUENCE [LARGE SCALE GENOMIC DNA]</scope>
    <source>
        <strain evidence="3 4">SM2</strain>
    </source>
</reference>
<dbReference type="GO" id="GO:0006313">
    <property type="term" value="P:DNA transposition"/>
    <property type="evidence" value="ECO:0007669"/>
    <property type="project" value="InterPro"/>
</dbReference>
<dbReference type="InterPro" id="IPR002525">
    <property type="entry name" value="Transp_IS110-like_N"/>
</dbReference>
<evidence type="ECO:0000259" key="1">
    <source>
        <dbReference type="Pfam" id="PF01548"/>
    </source>
</evidence>
<dbReference type="PANTHER" id="PTHR33055">
    <property type="entry name" value="TRANSPOSASE FOR INSERTION SEQUENCE ELEMENT IS1111A"/>
    <property type="match status" value="1"/>
</dbReference>
<feature type="domain" description="Transposase IS110-like N-terminal" evidence="1">
    <location>
        <begin position="7"/>
        <end position="147"/>
    </location>
</feature>
<evidence type="ECO:0000259" key="2">
    <source>
        <dbReference type="Pfam" id="PF02371"/>
    </source>
</evidence>
<dbReference type="GO" id="GO:0003677">
    <property type="term" value="F:DNA binding"/>
    <property type="evidence" value="ECO:0007669"/>
    <property type="project" value="InterPro"/>
</dbReference>
<name>A0A127M257_9GAMM</name>
<dbReference type="STRING" id="1470434.AZF00_02935"/>
<dbReference type="NCBIfam" id="NF033542">
    <property type="entry name" value="transpos_IS110"/>
    <property type="match status" value="1"/>
</dbReference>
<dbReference type="InterPro" id="IPR003346">
    <property type="entry name" value="Transposase_20"/>
</dbReference>
<dbReference type="EMBL" id="CP014544">
    <property type="protein sequence ID" value="AMO67318.1"/>
    <property type="molecule type" value="Genomic_DNA"/>
</dbReference>
<evidence type="ECO:0000313" key="4">
    <source>
        <dbReference type="Proteomes" id="UP000074119"/>
    </source>
</evidence>
<dbReference type="GO" id="GO:0004803">
    <property type="term" value="F:transposase activity"/>
    <property type="evidence" value="ECO:0007669"/>
    <property type="project" value="InterPro"/>
</dbReference>
<gene>
    <name evidence="3" type="ORF">AZF00_02935</name>
</gene>
<organism evidence="3 4">
    <name type="scientific">Zhongshania aliphaticivorans</name>
    <dbReference type="NCBI Taxonomy" id="1470434"/>
    <lineage>
        <taxon>Bacteria</taxon>
        <taxon>Pseudomonadati</taxon>
        <taxon>Pseudomonadota</taxon>
        <taxon>Gammaproteobacteria</taxon>
        <taxon>Cellvibrionales</taxon>
        <taxon>Spongiibacteraceae</taxon>
        <taxon>Zhongshania</taxon>
    </lineage>
</organism>
<dbReference type="Pfam" id="PF02371">
    <property type="entry name" value="Transposase_20"/>
    <property type="match status" value="1"/>
</dbReference>
<evidence type="ECO:0000313" key="3">
    <source>
        <dbReference type="EMBL" id="AMO67318.1"/>
    </source>
</evidence>
<dbReference type="InterPro" id="IPR047650">
    <property type="entry name" value="Transpos_IS110"/>
</dbReference>
<dbReference type="PANTHER" id="PTHR33055:SF3">
    <property type="entry name" value="PUTATIVE TRANSPOSASE FOR IS117-RELATED"/>
    <property type="match status" value="1"/>
</dbReference>
<dbReference type="Pfam" id="PF01548">
    <property type="entry name" value="DEDD_Tnp_IS110"/>
    <property type="match status" value="1"/>
</dbReference>
<accession>A0A127M257</accession>
<dbReference type="RefSeq" id="WP_008248029.1">
    <property type="nucleotide sequence ID" value="NZ_CP014544.1"/>
</dbReference>